<dbReference type="RefSeq" id="WP_133035950.1">
    <property type="nucleotide sequence ID" value="NZ_BAABEI010000012.1"/>
</dbReference>
<keyword evidence="3" id="KW-1185">Reference proteome</keyword>
<gene>
    <name evidence="2" type="ORF">EV665_11951</name>
</gene>
<evidence type="ECO:0000256" key="1">
    <source>
        <dbReference type="SAM" id="SignalP"/>
    </source>
</evidence>
<dbReference type="EMBL" id="SLVX01000019">
    <property type="protein sequence ID" value="TCN38539.1"/>
    <property type="molecule type" value="Genomic_DNA"/>
</dbReference>
<protein>
    <submittedName>
        <fullName evidence="2">Uncharacterized protein</fullName>
    </submittedName>
</protein>
<dbReference type="AlphaFoldDB" id="A0A4R2CHI1"/>
<accession>A0A4R2CHI1</accession>
<name>A0A4R2CHI1_SHIGR</name>
<evidence type="ECO:0000313" key="3">
    <source>
        <dbReference type="Proteomes" id="UP000295351"/>
    </source>
</evidence>
<keyword evidence="1" id="KW-0732">Signal</keyword>
<organism evidence="2 3">
    <name type="scientific">Shinella granuli</name>
    <dbReference type="NCBI Taxonomy" id="323621"/>
    <lineage>
        <taxon>Bacteria</taxon>
        <taxon>Pseudomonadati</taxon>
        <taxon>Pseudomonadota</taxon>
        <taxon>Alphaproteobacteria</taxon>
        <taxon>Hyphomicrobiales</taxon>
        <taxon>Rhizobiaceae</taxon>
        <taxon>Shinella</taxon>
    </lineage>
</organism>
<sequence>MAIRIRTLALLAAVLVSTALPVRAAEIVPDARAAVEATVATRCKTPVYGEDFADNVDFNNDGIVDAIFNLGAVNCDGVPGGLCGNVGCPHEFYIQVAEGGYFLAANADLYGYEMKKRYGNMVLELKANAVSCGRDDPEYCIMTIRVRGAQFDTISKK</sequence>
<feature type="signal peptide" evidence="1">
    <location>
        <begin position="1"/>
        <end position="24"/>
    </location>
</feature>
<proteinExistence type="predicted"/>
<comment type="caution">
    <text evidence="2">The sequence shown here is derived from an EMBL/GenBank/DDBJ whole genome shotgun (WGS) entry which is preliminary data.</text>
</comment>
<reference evidence="2 3" key="1">
    <citation type="submission" date="2019-03" db="EMBL/GenBank/DDBJ databases">
        <title>Genomic Encyclopedia of Type Strains, Phase IV (KMG-IV): sequencing the most valuable type-strain genomes for metagenomic binning, comparative biology and taxonomic classification.</title>
        <authorList>
            <person name="Goeker M."/>
        </authorList>
    </citation>
    <scope>NUCLEOTIDE SEQUENCE [LARGE SCALE GENOMIC DNA]</scope>
    <source>
        <strain evidence="2 3">DSM 18401</strain>
    </source>
</reference>
<feature type="chain" id="PRO_5020908749" evidence="1">
    <location>
        <begin position="25"/>
        <end position="157"/>
    </location>
</feature>
<evidence type="ECO:0000313" key="2">
    <source>
        <dbReference type="EMBL" id="TCN38539.1"/>
    </source>
</evidence>
<dbReference type="Proteomes" id="UP000295351">
    <property type="component" value="Unassembled WGS sequence"/>
</dbReference>